<proteinExistence type="predicted"/>
<evidence type="ECO:0000313" key="3">
    <source>
        <dbReference type="Proteomes" id="UP000638353"/>
    </source>
</evidence>
<name>A0A919C968_9ACTN</name>
<evidence type="ECO:0000259" key="1">
    <source>
        <dbReference type="Pfam" id="PF25549"/>
    </source>
</evidence>
<dbReference type="AlphaFoldDB" id="A0A919C968"/>
<gene>
    <name evidence="2" type="ORF">GCM10010334_23440</name>
</gene>
<comment type="caution">
    <text evidence="2">The sequence shown here is derived from an EMBL/GenBank/DDBJ whole genome shotgun (WGS) entry which is preliminary data.</text>
</comment>
<dbReference type="InterPro" id="IPR057687">
    <property type="entry name" value="DUF7927"/>
</dbReference>
<dbReference type="Pfam" id="PF25549">
    <property type="entry name" value="DUF7927"/>
    <property type="match status" value="2"/>
</dbReference>
<evidence type="ECO:0000313" key="2">
    <source>
        <dbReference type="EMBL" id="GHC89904.1"/>
    </source>
</evidence>
<dbReference type="RefSeq" id="WP_189823502.1">
    <property type="nucleotide sequence ID" value="NZ_BMVC01000004.1"/>
</dbReference>
<feature type="domain" description="DUF7927" evidence="1">
    <location>
        <begin position="14"/>
        <end position="121"/>
    </location>
</feature>
<dbReference type="EMBL" id="BMVC01000004">
    <property type="protein sequence ID" value="GHC89904.1"/>
    <property type="molecule type" value="Genomic_DNA"/>
</dbReference>
<feature type="domain" description="DUF7927" evidence="1">
    <location>
        <begin position="144"/>
        <end position="239"/>
    </location>
</feature>
<reference evidence="2" key="2">
    <citation type="submission" date="2020-09" db="EMBL/GenBank/DDBJ databases">
        <authorList>
            <person name="Sun Q."/>
            <person name="Ohkuma M."/>
        </authorList>
    </citation>
    <scope>NUCLEOTIDE SEQUENCE</scope>
    <source>
        <strain evidence="2">JCM 4637</strain>
    </source>
</reference>
<reference evidence="2" key="1">
    <citation type="journal article" date="2014" name="Int. J. Syst. Evol. Microbiol.">
        <title>Complete genome sequence of Corynebacterium casei LMG S-19264T (=DSM 44701T), isolated from a smear-ripened cheese.</title>
        <authorList>
            <consortium name="US DOE Joint Genome Institute (JGI-PGF)"/>
            <person name="Walter F."/>
            <person name="Albersmeier A."/>
            <person name="Kalinowski J."/>
            <person name="Ruckert C."/>
        </authorList>
    </citation>
    <scope>NUCLEOTIDE SEQUENCE</scope>
    <source>
        <strain evidence="2">JCM 4637</strain>
    </source>
</reference>
<protein>
    <recommendedName>
        <fullName evidence="1">DUF7927 domain-containing protein</fullName>
    </recommendedName>
</protein>
<dbReference type="Proteomes" id="UP000638353">
    <property type="component" value="Unassembled WGS sequence"/>
</dbReference>
<accession>A0A919C968</accession>
<sequence>MRTTTDLRTAVGQDTVTFTTDARNYGDTDRPDFVLKDDLTGVVDESTLLADTLTATIDGRPAAAPEFDRAARTLTWRGALRAGTQLRLTYKVRVARRGADYSLRNSVQANGTSCPTGTAPECSAEVRLSAIHLAMLGGRTDNPRPGQRLDVTITVENAGGVDFTRGQGISALVDLTDVLDDADYNQDVRNVSGPPGTFVFTPGKSLRWSGPLRSKEKSVFTYSVTVKRTLTGNGQMTAFFGPTTPLYTAEPRALHS</sequence>
<organism evidence="2 3">
    <name type="scientific">Streptomyces finlayi</name>
    <dbReference type="NCBI Taxonomy" id="67296"/>
    <lineage>
        <taxon>Bacteria</taxon>
        <taxon>Bacillati</taxon>
        <taxon>Actinomycetota</taxon>
        <taxon>Actinomycetes</taxon>
        <taxon>Kitasatosporales</taxon>
        <taxon>Streptomycetaceae</taxon>
        <taxon>Streptomyces</taxon>
    </lineage>
</organism>